<feature type="region of interest" description="Disordered" evidence="1">
    <location>
        <begin position="50"/>
        <end position="120"/>
    </location>
</feature>
<reference evidence="3 4" key="1">
    <citation type="journal article" date="2021" name="Elife">
        <title>Chloroplast acquisition without the gene transfer in kleptoplastic sea slugs, Plakobranchus ocellatus.</title>
        <authorList>
            <person name="Maeda T."/>
            <person name="Takahashi S."/>
            <person name="Yoshida T."/>
            <person name="Shimamura S."/>
            <person name="Takaki Y."/>
            <person name="Nagai Y."/>
            <person name="Toyoda A."/>
            <person name="Suzuki Y."/>
            <person name="Arimoto A."/>
            <person name="Ishii H."/>
            <person name="Satoh N."/>
            <person name="Nishiyama T."/>
            <person name="Hasebe M."/>
            <person name="Maruyama T."/>
            <person name="Minagawa J."/>
            <person name="Obokata J."/>
            <person name="Shigenobu S."/>
        </authorList>
    </citation>
    <scope>NUCLEOTIDE SEQUENCE [LARGE SCALE GENOMIC DNA]</scope>
</reference>
<feature type="domain" description="PiggyBac transposable element-derived protein" evidence="2">
    <location>
        <begin position="123"/>
        <end position="378"/>
    </location>
</feature>
<dbReference type="InterPro" id="IPR029526">
    <property type="entry name" value="PGBD"/>
</dbReference>
<sequence length="386" mass="44286">MDMMEDQELVIHPTAHVFLDLRESNTLTQLTNVPLEQGVVAEFFGNNDSDLEDVEEPLPERNQAAAPIYRDRLSPLESQSDDEEERGEVDVEDNGAWRQGATAPEQLPLTGEHGVKKTPDGKSPFSFFRCMVDDDLMGSIVKETNDYAKESLKKKALSPNSRLRKWVDVTVGEMWTFFGLIIAMSLVVIDDLEEYWSTHTMYDLPFFRSIMKRDRFLLILSFLHLAENEKQPSQESPEFDPIYKIRSFVDKLEVNFQESYIPGARIAIDEAMVTWRGPLAFRVYNPDKPDKFGIKIFQLCDSDTSYCSTLEFYKGKKPCSTHGATFDVVNRLIAPYLEEGRTLFVDNYYTIPDLFTYLKQHKTLACGTLRLNRKNAPPPPKPCYQS</sequence>
<dbReference type="Pfam" id="PF13843">
    <property type="entry name" value="DDE_Tnp_1_7"/>
    <property type="match status" value="1"/>
</dbReference>
<evidence type="ECO:0000313" key="4">
    <source>
        <dbReference type="Proteomes" id="UP000762676"/>
    </source>
</evidence>
<dbReference type="AlphaFoldDB" id="A0AAV4HGV4"/>
<comment type="caution">
    <text evidence="3">The sequence shown here is derived from an EMBL/GenBank/DDBJ whole genome shotgun (WGS) entry which is preliminary data.</text>
</comment>
<accession>A0AAV4HGV4</accession>
<feature type="compositionally biased region" description="Acidic residues" evidence="1">
    <location>
        <begin position="79"/>
        <end position="93"/>
    </location>
</feature>
<organism evidence="3 4">
    <name type="scientific">Elysia marginata</name>
    <dbReference type="NCBI Taxonomy" id="1093978"/>
    <lineage>
        <taxon>Eukaryota</taxon>
        <taxon>Metazoa</taxon>
        <taxon>Spiralia</taxon>
        <taxon>Lophotrochozoa</taxon>
        <taxon>Mollusca</taxon>
        <taxon>Gastropoda</taxon>
        <taxon>Heterobranchia</taxon>
        <taxon>Euthyneura</taxon>
        <taxon>Panpulmonata</taxon>
        <taxon>Sacoglossa</taxon>
        <taxon>Placobranchoidea</taxon>
        <taxon>Plakobranchidae</taxon>
        <taxon>Elysia</taxon>
    </lineage>
</organism>
<name>A0AAV4HGV4_9GAST</name>
<dbReference type="PANTHER" id="PTHR46599:SF3">
    <property type="entry name" value="PIGGYBAC TRANSPOSABLE ELEMENT-DERIVED PROTEIN 4"/>
    <property type="match status" value="1"/>
</dbReference>
<dbReference type="Proteomes" id="UP000762676">
    <property type="component" value="Unassembled WGS sequence"/>
</dbReference>
<dbReference type="PANTHER" id="PTHR46599">
    <property type="entry name" value="PIGGYBAC TRANSPOSABLE ELEMENT-DERIVED PROTEIN 4"/>
    <property type="match status" value="1"/>
</dbReference>
<dbReference type="EMBL" id="BMAT01001966">
    <property type="protein sequence ID" value="GFR96316.1"/>
    <property type="molecule type" value="Genomic_DNA"/>
</dbReference>
<evidence type="ECO:0000313" key="3">
    <source>
        <dbReference type="EMBL" id="GFR96316.1"/>
    </source>
</evidence>
<proteinExistence type="predicted"/>
<keyword evidence="4" id="KW-1185">Reference proteome</keyword>
<evidence type="ECO:0000259" key="2">
    <source>
        <dbReference type="Pfam" id="PF13843"/>
    </source>
</evidence>
<protein>
    <submittedName>
        <fullName evidence="3">PiggyBac transposable element-derived protein 4-like</fullName>
    </submittedName>
</protein>
<gene>
    <name evidence="3" type="ORF">ElyMa_000965400</name>
</gene>
<evidence type="ECO:0000256" key="1">
    <source>
        <dbReference type="SAM" id="MobiDB-lite"/>
    </source>
</evidence>